<dbReference type="OrthoDB" id="4474766at2"/>
<keyword evidence="3" id="KW-1185">Reference proteome</keyword>
<dbReference type="Proteomes" id="UP000198327">
    <property type="component" value="Unassembled WGS sequence"/>
</dbReference>
<dbReference type="RefSeq" id="WP_089249652.1">
    <property type="nucleotide sequence ID" value="NZ_FZOW01000013.1"/>
</dbReference>
<feature type="region of interest" description="Disordered" evidence="1">
    <location>
        <begin position="1"/>
        <end position="24"/>
    </location>
</feature>
<evidence type="ECO:0000256" key="1">
    <source>
        <dbReference type="SAM" id="MobiDB-lite"/>
    </source>
</evidence>
<accession>A0A239LG44</accession>
<sequence>MHLTLVPPLQEPKPRRQSAPTDAVTRAPDLGWVRRSLGWCDLLSRERSLTGSDQALVAFAIEWAPYGGADAESVFVKFGVQRTRFLHLLQAAMMPRPTEPRRFRGIKADLCRELLLAWQPAVRPTARPTA</sequence>
<dbReference type="EMBL" id="FZOW01000013">
    <property type="protein sequence ID" value="SNT29260.1"/>
    <property type="molecule type" value="Genomic_DNA"/>
</dbReference>
<dbReference type="AlphaFoldDB" id="A0A239LG44"/>
<gene>
    <name evidence="2" type="ORF">SAMN05421642_11320</name>
</gene>
<organism evidence="2 3">
    <name type="scientific">Rhodococcoides kyotonense</name>
    <dbReference type="NCBI Taxonomy" id="398843"/>
    <lineage>
        <taxon>Bacteria</taxon>
        <taxon>Bacillati</taxon>
        <taxon>Actinomycetota</taxon>
        <taxon>Actinomycetes</taxon>
        <taxon>Mycobacteriales</taxon>
        <taxon>Nocardiaceae</taxon>
        <taxon>Rhodococcoides</taxon>
    </lineage>
</organism>
<protein>
    <recommendedName>
        <fullName evidence="4">DUF3263 domain-containing protein</fullName>
    </recommendedName>
</protein>
<proteinExistence type="predicted"/>
<reference evidence="3" key="1">
    <citation type="submission" date="2017-06" db="EMBL/GenBank/DDBJ databases">
        <authorList>
            <person name="Varghese N."/>
            <person name="Submissions S."/>
        </authorList>
    </citation>
    <scope>NUCLEOTIDE SEQUENCE [LARGE SCALE GENOMIC DNA]</scope>
    <source>
        <strain evidence="3">JCM 23211</strain>
    </source>
</reference>
<evidence type="ECO:0000313" key="3">
    <source>
        <dbReference type="Proteomes" id="UP000198327"/>
    </source>
</evidence>
<evidence type="ECO:0000313" key="2">
    <source>
        <dbReference type="EMBL" id="SNT29260.1"/>
    </source>
</evidence>
<evidence type="ECO:0008006" key="4">
    <source>
        <dbReference type="Google" id="ProtNLM"/>
    </source>
</evidence>
<name>A0A239LG44_9NOCA</name>